<feature type="compositionally biased region" description="Basic and acidic residues" evidence="1">
    <location>
        <begin position="834"/>
        <end position="843"/>
    </location>
</feature>
<feature type="compositionally biased region" description="Basic and acidic residues" evidence="1">
    <location>
        <begin position="255"/>
        <end position="282"/>
    </location>
</feature>
<feature type="compositionally biased region" description="Polar residues" evidence="1">
    <location>
        <begin position="575"/>
        <end position="596"/>
    </location>
</feature>
<feature type="region of interest" description="Disordered" evidence="1">
    <location>
        <begin position="185"/>
        <end position="337"/>
    </location>
</feature>
<gene>
    <name evidence="2" type="ORF">CC78DRAFT_619881</name>
</gene>
<feature type="region of interest" description="Disordered" evidence="1">
    <location>
        <begin position="490"/>
        <end position="848"/>
    </location>
</feature>
<reference evidence="3" key="1">
    <citation type="journal article" date="2020" name="Stud. Mycol.">
        <title>101 Dothideomycetes genomes: A test case for predicting lifestyles and emergence of pathogens.</title>
        <authorList>
            <person name="Haridas S."/>
            <person name="Albert R."/>
            <person name="Binder M."/>
            <person name="Bloem J."/>
            <person name="LaButti K."/>
            <person name="Salamov A."/>
            <person name="Andreopoulos B."/>
            <person name="Baker S."/>
            <person name="Barry K."/>
            <person name="Bills G."/>
            <person name="Bluhm B."/>
            <person name="Cannon C."/>
            <person name="Castanera R."/>
            <person name="Culley D."/>
            <person name="Daum C."/>
            <person name="Ezra D."/>
            <person name="Gonzalez J."/>
            <person name="Henrissat B."/>
            <person name="Kuo A."/>
            <person name="Liang C."/>
            <person name="Lipzen A."/>
            <person name="Lutzoni F."/>
            <person name="Magnuson J."/>
            <person name="Mondo S."/>
            <person name="Nolan M."/>
            <person name="Ohm R."/>
            <person name="Pangilinan J."/>
            <person name="Park H.-J."/>
            <person name="Ramirez L."/>
            <person name="Alfaro M."/>
            <person name="Sun H."/>
            <person name="Tritt A."/>
            <person name="Yoshinaga Y."/>
            <person name="Zwiers L.-H."/>
            <person name="Turgeon B."/>
            <person name="Goodwin S."/>
            <person name="Spatafora J."/>
            <person name="Crous P."/>
            <person name="Grigoriev I."/>
        </authorList>
    </citation>
    <scope>NUCLEOTIDE SEQUENCE [LARGE SCALE GENOMIC DNA]</scope>
    <source>
        <strain evidence="3">CBS 304.66</strain>
    </source>
</reference>
<organism evidence="2 3">
    <name type="scientific">Lojkania enalia</name>
    <dbReference type="NCBI Taxonomy" id="147567"/>
    <lineage>
        <taxon>Eukaryota</taxon>
        <taxon>Fungi</taxon>
        <taxon>Dikarya</taxon>
        <taxon>Ascomycota</taxon>
        <taxon>Pezizomycotina</taxon>
        <taxon>Dothideomycetes</taxon>
        <taxon>Pleosporomycetidae</taxon>
        <taxon>Pleosporales</taxon>
        <taxon>Pleosporales incertae sedis</taxon>
        <taxon>Lojkania</taxon>
    </lineage>
</organism>
<feature type="compositionally biased region" description="Polar residues" evidence="1">
    <location>
        <begin position="630"/>
        <end position="641"/>
    </location>
</feature>
<feature type="compositionally biased region" description="Polar residues" evidence="1">
    <location>
        <begin position="553"/>
        <end position="563"/>
    </location>
</feature>
<proteinExistence type="predicted"/>
<evidence type="ECO:0000313" key="3">
    <source>
        <dbReference type="Proteomes" id="UP000800093"/>
    </source>
</evidence>
<feature type="region of interest" description="Disordered" evidence="1">
    <location>
        <begin position="428"/>
        <end position="447"/>
    </location>
</feature>
<feature type="compositionally biased region" description="Basic residues" evidence="1">
    <location>
        <begin position="235"/>
        <end position="245"/>
    </location>
</feature>
<evidence type="ECO:0000313" key="2">
    <source>
        <dbReference type="EMBL" id="KAF2260928.1"/>
    </source>
</evidence>
<dbReference type="Proteomes" id="UP000800093">
    <property type="component" value="Unassembled WGS sequence"/>
</dbReference>
<name>A0A9P4K4T9_9PLEO</name>
<feature type="compositionally biased region" description="Basic residues" evidence="1">
    <location>
        <begin position="93"/>
        <end position="106"/>
    </location>
</feature>
<sequence length="910" mass="99862">MSQSFHYPGKIKPKRQLVDLPYNATQHSKKMQQQPDKQRWSQFYFFSPRNSALPQTLDQTAHQERIRMEESSPVPTIDACLYIQPRPPPPVNHFKRAAPTKPKQRLRTMGGNPNGRPMSEPGDQRVSFSIGDCQASLRRWLLLPLTLCSCGKIPNSKILDCKAYRIAKRITDGNTNTRLKMEPVTEVNSPDTNLLPSQLSCRPSNTVSKMSVARYTPLHTANHSRSQTHYSSPRTGRRKLQKRAARAPIPAKSLESLRSEQARKSAEHRRQSTDSARKRETANHVSGSDLVRTHTLPRNFKVARSCEATAPEEERARSQSQPGIRSAVAEPKKQKSVGAIDTKALRSGGCTASIILASSVKSVASQAKTIGPANQERIGCRRSQSQPTIGRRPSLRASVIAALSRRPGEQSSSDSSFACEGRASAVNQRPALQDSLNKNPGFIFSSDTGSRIEKQLSQHDNGDAESWTPLEASSQYFAVPRKASIAEVFTDSERKRRKSSSRMLQIHENSTIQRAVPEDNISMSSSKPLEADHSSEQDEMEPFQLGPNVLSPGPSNLVASKSPSMFPLKSDLDIPSSTLLASNRGASSRPVENSPTIKVDTKASNKLLKQDSSRRKAQDILCKWPKRSFSKANSRSRSAGPTKTHPKSILKRNTVSGAEGSTTKKKSTSSAIPKERLASDSDEGSTPYPSSLESKVTSAEEQGKDSLARPLSPVGRWDGKVENGSMRVVNTPGVTQVHSLSSVDQQPSQPHKRSTSRTSKNGQSVKNRPLTRPITSLRNTALPIHTSPSGNLSNTSSPSTSPYPSPTKSPPHPSRKGKEPMYPAPPFNPLGAHVESDSPRSNEPHVNTYTISTLTHSCYDFHFPLPPSSTIEPFAPRPNPKLLRTRQGQGSSRFSARRVQTSTVHPASRS</sequence>
<feature type="region of interest" description="Disordered" evidence="1">
    <location>
        <begin position="374"/>
        <end position="394"/>
    </location>
</feature>
<feature type="compositionally biased region" description="Polar residues" evidence="1">
    <location>
        <begin position="732"/>
        <end position="749"/>
    </location>
</feature>
<evidence type="ECO:0000256" key="1">
    <source>
        <dbReference type="SAM" id="MobiDB-lite"/>
    </source>
</evidence>
<accession>A0A9P4K4T9</accession>
<feature type="compositionally biased region" description="Low complexity" evidence="1">
    <location>
        <begin position="786"/>
        <end position="800"/>
    </location>
</feature>
<dbReference type="EMBL" id="ML986669">
    <property type="protein sequence ID" value="KAF2260928.1"/>
    <property type="molecule type" value="Genomic_DNA"/>
</dbReference>
<feature type="compositionally biased region" description="Polar residues" evidence="1">
    <location>
        <begin position="756"/>
        <end position="766"/>
    </location>
</feature>
<feature type="compositionally biased region" description="Pro residues" evidence="1">
    <location>
        <begin position="801"/>
        <end position="812"/>
    </location>
</feature>
<protein>
    <submittedName>
        <fullName evidence="2">Uncharacterized protein</fullName>
    </submittedName>
</protein>
<feature type="region of interest" description="Disordered" evidence="1">
    <location>
        <begin position="867"/>
        <end position="910"/>
    </location>
</feature>
<feature type="compositionally biased region" description="Polar residues" evidence="1">
    <location>
        <begin position="886"/>
        <end position="910"/>
    </location>
</feature>
<comment type="caution">
    <text evidence="2">The sequence shown here is derived from an EMBL/GenBank/DDBJ whole genome shotgun (WGS) entry which is preliminary data.</text>
</comment>
<feature type="compositionally biased region" description="Basic and acidic residues" evidence="1">
    <location>
        <begin position="599"/>
        <end position="618"/>
    </location>
</feature>
<feature type="compositionally biased region" description="Polar residues" evidence="1">
    <location>
        <begin position="186"/>
        <end position="209"/>
    </location>
</feature>
<feature type="compositionally biased region" description="Polar residues" evidence="1">
    <location>
        <begin position="219"/>
        <end position="234"/>
    </location>
</feature>
<feature type="compositionally biased region" description="Polar residues" evidence="1">
    <location>
        <begin position="651"/>
        <end position="660"/>
    </location>
</feature>
<keyword evidence="3" id="KW-1185">Reference proteome</keyword>
<feature type="compositionally biased region" description="Polar residues" evidence="1">
    <location>
        <begin position="687"/>
        <end position="700"/>
    </location>
</feature>
<feature type="region of interest" description="Disordered" evidence="1">
    <location>
        <begin position="88"/>
        <end position="121"/>
    </location>
</feature>
<dbReference type="AlphaFoldDB" id="A0A9P4K4T9"/>